<dbReference type="InterPro" id="IPR032675">
    <property type="entry name" value="LRR_dom_sf"/>
</dbReference>
<dbReference type="AlphaFoldDB" id="A0A4Y9ZH55"/>
<evidence type="ECO:0000259" key="2">
    <source>
        <dbReference type="PROSITE" id="PS50181"/>
    </source>
</evidence>
<dbReference type="Pfam" id="PF12937">
    <property type="entry name" value="F-box-like"/>
    <property type="match status" value="1"/>
</dbReference>
<dbReference type="Gene3D" id="1.20.1280.50">
    <property type="match status" value="1"/>
</dbReference>
<organism evidence="3 4">
    <name type="scientific">Dentipellis fragilis</name>
    <dbReference type="NCBI Taxonomy" id="205917"/>
    <lineage>
        <taxon>Eukaryota</taxon>
        <taxon>Fungi</taxon>
        <taxon>Dikarya</taxon>
        <taxon>Basidiomycota</taxon>
        <taxon>Agaricomycotina</taxon>
        <taxon>Agaricomycetes</taxon>
        <taxon>Russulales</taxon>
        <taxon>Hericiaceae</taxon>
        <taxon>Dentipellis</taxon>
    </lineage>
</organism>
<dbReference type="OrthoDB" id="3359674at2759"/>
<sequence length="559" mass="63403">MSSPLPPQLRPLHDPNPPVRAPMDRLPVELLIEIFTYCAHAAAKTPLTLGMVCRRWKAVVESSPHIFQLVVLDESDRLYTLNHVAQACLERSKKLEIDVDLHIQSRDHLLPLLSPFLSSLHRWRSFRLSGFRHEYVDFEHFWHEPNGDPKLEQLDINVVDPDEIDSIADQMQQYGNGATQSGTFRPYTTSLSSNLLSMDVIVSKLPAPRFLTPLRFVSLFICEGSLTLNIHPADLLHFLTACPELEYFSFNGLMAEVKFSPGDLQHPPPLVVLPRLRSLVLHSTLSARIILSHLVTPELRELYLEHLNVDFKFPVHNPYLSRRPRSAPQPQTSSDTHHPDIVTHPSFFTSPFNYNLPSMLFCDTSYNETPYETEDGDSDDECLDYSQSPYSDHATGMGIRSLISRSSPPLRVLEMDYADMRTKDFRWLFANVRGLEDFRIVASDMADRVINMLAPHLVPRRPEHPKELPTVNGIDGRRYVEELALPHLKSLELFNCQRLSGAAIVDAISRRAALSDGLAQRGIEVYSPLEDIAVVQCSQFDGYHAVELAAALGERLRLQ</sequence>
<dbReference type="CDD" id="cd09917">
    <property type="entry name" value="F-box_SF"/>
    <property type="match status" value="1"/>
</dbReference>
<dbReference type="InterPro" id="IPR036047">
    <property type="entry name" value="F-box-like_dom_sf"/>
</dbReference>
<evidence type="ECO:0000313" key="4">
    <source>
        <dbReference type="Proteomes" id="UP000298327"/>
    </source>
</evidence>
<comment type="caution">
    <text evidence="3">The sequence shown here is derived from an EMBL/GenBank/DDBJ whole genome shotgun (WGS) entry which is preliminary data.</text>
</comment>
<dbReference type="Proteomes" id="UP000298327">
    <property type="component" value="Unassembled WGS sequence"/>
</dbReference>
<protein>
    <recommendedName>
        <fullName evidence="2">F-box domain-containing protein</fullName>
    </recommendedName>
</protein>
<proteinExistence type="predicted"/>
<keyword evidence="4" id="KW-1185">Reference proteome</keyword>
<dbReference type="EMBL" id="SEOQ01000004">
    <property type="protein sequence ID" value="TFY72809.1"/>
    <property type="molecule type" value="Genomic_DNA"/>
</dbReference>
<dbReference type="InterPro" id="IPR001810">
    <property type="entry name" value="F-box_dom"/>
</dbReference>
<dbReference type="STRING" id="205917.A0A4Y9ZH55"/>
<dbReference type="Gene3D" id="3.80.10.10">
    <property type="entry name" value="Ribonuclease Inhibitor"/>
    <property type="match status" value="1"/>
</dbReference>
<dbReference type="SUPFAM" id="SSF52047">
    <property type="entry name" value="RNI-like"/>
    <property type="match status" value="1"/>
</dbReference>
<reference evidence="3 4" key="1">
    <citation type="submission" date="2019-02" db="EMBL/GenBank/DDBJ databases">
        <title>Genome sequencing of the rare red list fungi Dentipellis fragilis.</title>
        <authorList>
            <person name="Buettner E."/>
            <person name="Kellner H."/>
        </authorList>
    </citation>
    <scope>NUCLEOTIDE SEQUENCE [LARGE SCALE GENOMIC DNA]</scope>
    <source>
        <strain evidence="3 4">DSM 105465</strain>
    </source>
</reference>
<dbReference type="PROSITE" id="PS50181">
    <property type="entry name" value="FBOX"/>
    <property type="match status" value="1"/>
</dbReference>
<name>A0A4Y9ZH55_9AGAM</name>
<feature type="region of interest" description="Disordered" evidence="1">
    <location>
        <begin position="1"/>
        <end position="20"/>
    </location>
</feature>
<feature type="domain" description="F-box" evidence="2">
    <location>
        <begin position="20"/>
        <end position="70"/>
    </location>
</feature>
<gene>
    <name evidence="3" type="ORF">EVG20_g188</name>
</gene>
<evidence type="ECO:0000256" key="1">
    <source>
        <dbReference type="SAM" id="MobiDB-lite"/>
    </source>
</evidence>
<dbReference type="SUPFAM" id="SSF81383">
    <property type="entry name" value="F-box domain"/>
    <property type="match status" value="1"/>
</dbReference>
<accession>A0A4Y9ZH55</accession>
<evidence type="ECO:0000313" key="3">
    <source>
        <dbReference type="EMBL" id="TFY72809.1"/>
    </source>
</evidence>